<evidence type="ECO:0000256" key="3">
    <source>
        <dbReference type="ARBA" id="ARBA00022741"/>
    </source>
</evidence>
<evidence type="ECO:0000259" key="5">
    <source>
        <dbReference type="SMART" id="SM00382"/>
    </source>
</evidence>
<dbReference type="GO" id="GO:0005524">
    <property type="term" value="F:ATP binding"/>
    <property type="evidence" value="ECO:0007669"/>
    <property type="project" value="UniProtKB-KW"/>
</dbReference>
<dbReference type="CDD" id="cd00009">
    <property type="entry name" value="AAA"/>
    <property type="match status" value="1"/>
</dbReference>
<proteinExistence type="inferred from homology"/>
<evidence type="ECO:0000256" key="1">
    <source>
        <dbReference type="ARBA" id="ARBA00005378"/>
    </source>
</evidence>
<evidence type="ECO:0000313" key="7">
    <source>
        <dbReference type="Proteomes" id="UP000247409"/>
    </source>
</evidence>
<organism evidence="6 7">
    <name type="scientific">Gracilariopsis chorda</name>
    <dbReference type="NCBI Taxonomy" id="448386"/>
    <lineage>
        <taxon>Eukaryota</taxon>
        <taxon>Rhodophyta</taxon>
        <taxon>Florideophyceae</taxon>
        <taxon>Rhodymeniophycidae</taxon>
        <taxon>Gracilariales</taxon>
        <taxon>Gracilariaceae</taxon>
        <taxon>Gracilariopsis</taxon>
    </lineage>
</organism>
<dbReference type="FunFam" id="3.40.50.300:FF:000129">
    <property type="entry name" value="Replication factor C subunit 5"/>
    <property type="match status" value="1"/>
</dbReference>
<dbReference type="GO" id="GO:0016887">
    <property type="term" value="F:ATP hydrolysis activity"/>
    <property type="evidence" value="ECO:0007669"/>
    <property type="project" value="InterPro"/>
</dbReference>
<dbReference type="Proteomes" id="UP000247409">
    <property type="component" value="Unassembled WGS sequence"/>
</dbReference>
<dbReference type="InterPro" id="IPR003959">
    <property type="entry name" value="ATPase_AAA_core"/>
</dbReference>
<dbReference type="SUPFAM" id="SSF48019">
    <property type="entry name" value="post-AAA+ oligomerization domain-like"/>
    <property type="match status" value="1"/>
</dbReference>
<dbReference type="GO" id="GO:0003689">
    <property type="term" value="F:DNA clamp loader activity"/>
    <property type="evidence" value="ECO:0007669"/>
    <property type="project" value="TreeGrafter"/>
</dbReference>
<dbReference type="InterPro" id="IPR003593">
    <property type="entry name" value="AAA+_ATPase"/>
</dbReference>
<name>A0A2V3IUH7_9FLOR</name>
<dbReference type="AlphaFoldDB" id="A0A2V3IUH7"/>
<feature type="domain" description="AAA+ ATPase" evidence="5">
    <location>
        <begin position="43"/>
        <end position="184"/>
    </location>
</feature>
<dbReference type="GO" id="GO:0005663">
    <property type="term" value="C:DNA replication factor C complex"/>
    <property type="evidence" value="ECO:0007669"/>
    <property type="project" value="TreeGrafter"/>
</dbReference>
<dbReference type="GO" id="GO:0006261">
    <property type="term" value="P:DNA-templated DNA replication"/>
    <property type="evidence" value="ECO:0007669"/>
    <property type="project" value="TreeGrafter"/>
</dbReference>
<dbReference type="OrthoDB" id="4199794at2759"/>
<evidence type="ECO:0000256" key="4">
    <source>
        <dbReference type="ARBA" id="ARBA00022840"/>
    </source>
</evidence>
<dbReference type="CDD" id="cd18140">
    <property type="entry name" value="HLD_clamp_RFC"/>
    <property type="match status" value="1"/>
</dbReference>
<dbReference type="InterPro" id="IPR008921">
    <property type="entry name" value="DNA_pol3_clamp-load_cplx_C"/>
</dbReference>
<protein>
    <submittedName>
        <fullName evidence="6">Replication factor C subunit 4</fullName>
    </submittedName>
</protein>
<dbReference type="PANTHER" id="PTHR11669:SF20">
    <property type="entry name" value="REPLICATION FACTOR C SUBUNIT 4"/>
    <property type="match status" value="1"/>
</dbReference>
<dbReference type="Pfam" id="PF21960">
    <property type="entry name" value="RCF1-5-like_lid"/>
    <property type="match status" value="1"/>
</dbReference>
<keyword evidence="2" id="KW-0235">DNA replication</keyword>
<evidence type="ECO:0000313" key="6">
    <source>
        <dbReference type="EMBL" id="PXF45763.1"/>
    </source>
</evidence>
<keyword evidence="4" id="KW-0067">ATP-binding</keyword>
<dbReference type="GO" id="GO:0005634">
    <property type="term" value="C:nucleus"/>
    <property type="evidence" value="ECO:0007669"/>
    <property type="project" value="TreeGrafter"/>
</dbReference>
<dbReference type="InterPro" id="IPR013748">
    <property type="entry name" value="Rep_factorC_C"/>
</dbReference>
<dbReference type="InterPro" id="IPR050238">
    <property type="entry name" value="DNA_Rep/Repair_Clamp_Loader"/>
</dbReference>
<dbReference type="SUPFAM" id="SSF52540">
    <property type="entry name" value="P-loop containing nucleoside triphosphate hydrolases"/>
    <property type="match status" value="1"/>
</dbReference>
<gene>
    <name evidence="6" type="ORF">BWQ96_04531</name>
</gene>
<evidence type="ECO:0000256" key="2">
    <source>
        <dbReference type="ARBA" id="ARBA00022705"/>
    </source>
</evidence>
<keyword evidence="7" id="KW-1185">Reference proteome</keyword>
<dbReference type="STRING" id="448386.A0A2V3IUH7"/>
<dbReference type="NCBIfam" id="NF001679">
    <property type="entry name" value="PRK00440.1"/>
    <property type="match status" value="1"/>
</dbReference>
<sequence>MKEAAAQLWVEKYRPRAVSEVAHQEEVVATLQKAVKEPAGRGDLPHLLLYGPPGTGKTSTALALCRDLFGPQHYRSRVLELNASDERGIKVVRDKIKVFAQIAVVSNVNTKGPDGKTYPCPPYKIIILDEADAITRDAQTALRRTMEVYSRVTRFIIICNYVSRIIGPLASRCAKFRFNPLPMDAMKGHMRRIAKDEGVKVSDETLKFLIHSSDGDLRKAINTMQSAHRMQSDTDLDMDSISAAACLVPPSVVAAFDKATTAKGHTNTSVRKAVDEILSEGYSPIQLLAQYADRLNRRTQSEGVSKMNDMQKASLALVIASAEKALIDGCDEKIQLYDVASSISRIAHAPEDIQVLKVV</sequence>
<dbReference type="InterPro" id="IPR027417">
    <property type="entry name" value="P-loop_NTPase"/>
</dbReference>
<dbReference type="Gene3D" id="3.40.50.300">
    <property type="entry name" value="P-loop containing nucleotide triphosphate hydrolases"/>
    <property type="match status" value="1"/>
</dbReference>
<dbReference type="SMART" id="SM00382">
    <property type="entry name" value="AAA"/>
    <property type="match status" value="1"/>
</dbReference>
<dbReference type="Gene3D" id="1.20.272.10">
    <property type="match status" value="1"/>
</dbReference>
<dbReference type="GO" id="GO:0006281">
    <property type="term" value="P:DNA repair"/>
    <property type="evidence" value="ECO:0007669"/>
    <property type="project" value="TreeGrafter"/>
</dbReference>
<accession>A0A2V3IUH7</accession>
<dbReference type="Gene3D" id="1.10.8.60">
    <property type="match status" value="1"/>
</dbReference>
<comment type="caution">
    <text evidence="6">The sequence shown here is derived from an EMBL/GenBank/DDBJ whole genome shotgun (WGS) entry which is preliminary data.</text>
</comment>
<dbReference type="InterPro" id="IPR047854">
    <property type="entry name" value="RFC_lid"/>
</dbReference>
<keyword evidence="3" id="KW-0547">Nucleotide-binding</keyword>
<dbReference type="EMBL" id="NBIV01000054">
    <property type="protein sequence ID" value="PXF45763.1"/>
    <property type="molecule type" value="Genomic_DNA"/>
</dbReference>
<dbReference type="GO" id="GO:0003677">
    <property type="term" value="F:DNA binding"/>
    <property type="evidence" value="ECO:0007669"/>
    <property type="project" value="InterPro"/>
</dbReference>
<dbReference type="Pfam" id="PF00004">
    <property type="entry name" value="AAA"/>
    <property type="match status" value="1"/>
</dbReference>
<dbReference type="PANTHER" id="PTHR11669">
    <property type="entry name" value="REPLICATION FACTOR C / DNA POLYMERASE III GAMMA-TAU SUBUNIT"/>
    <property type="match status" value="1"/>
</dbReference>
<reference evidence="6 7" key="1">
    <citation type="journal article" date="2018" name="Mol. Biol. Evol.">
        <title>Analysis of the draft genome of the red seaweed Gracilariopsis chorda provides insights into genome size evolution in Rhodophyta.</title>
        <authorList>
            <person name="Lee J."/>
            <person name="Yang E.C."/>
            <person name="Graf L."/>
            <person name="Yang J.H."/>
            <person name="Qiu H."/>
            <person name="Zel Zion U."/>
            <person name="Chan C.X."/>
            <person name="Stephens T.G."/>
            <person name="Weber A.P.M."/>
            <person name="Boo G.H."/>
            <person name="Boo S.M."/>
            <person name="Kim K.M."/>
            <person name="Shin Y."/>
            <person name="Jung M."/>
            <person name="Lee S.J."/>
            <person name="Yim H.S."/>
            <person name="Lee J.H."/>
            <person name="Bhattacharya D."/>
            <person name="Yoon H.S."/>
        </authorList>
    </citation>
    <scope>NUCLEOTIDE SEQUENCE [LARGE SCALE GENOMIC DNA]</scope>
    <source>
        <strain evidence="6 7">SKKU-2015</strain>
        <tissue evidence="6">Whole body</tissue>
    </source>
</reference>
<dbReference type="Pfam" id="PF08542">
    <property type="entry name" value="Rep_fac_C"/>
    <property type="match status" value="1"/>
</dbReference>
<comment type="similarity">
    <text evidence="1">Belongs to the activator 1 small subunits family.</text>
</comment>